<keyword evidence="2" id="KW-1185">Reference proteome</keyword>
<dbReference type="PRINTS" id="PR00313">
    <property type="entry name" value="CABNDNGRPT"/>
</dbReference>
<accession>A0ABT7F846</accession>
<organism evidence="1 2">
    <name type="scientific">Pseudodonghicola flavimaris</name>
    <dbReference type="NCBI Taxonomy" id="3050036"/>
    <lineage>
        <taxon>Bacteria</taxon>
        <taxon>Pseudomonadati</taxon>
        <taxon>Pseudomonadota</taxon>
        <taxon>Alphaproteobacteria</taxon>
        <taxon>Rhodobacterales</taxon>
        <taxon>Paracoccaceae</taxon>
        <taxon>Pseudodonghicola</taxon>
    </lineage>
</organism>
<sequence length="575" mass="61993">MASSFKAIGDEIQVNTYSKSHQGDPAIAANPKTGGFQIVWESKGQDGDGYGIYGQTFGALGAMVDGEFRINDMTVGDQENPDVAFNRAGQGSWVWQTDAIWSETNINRDELPVSRDYEADNIRTRSKTFGFDGDGDGEEYYNFERVRYGRTDPEAEGQDALEPRVISLGGDMFATGYYVRDYLHAEFQFTVDEYTANTYRLPTNGQWSRNYMDTEVFPRGATNFGDLAQFDDENILVVGTLAADAEGADGIIQFQLFEEPRVQGLAFDLSERFVLEGSGTTGAASDPRVVMLVGKQFAITWTETTGSGKSAQTDVYAQIFSKKTLKEASPVIQVHSDSGEDQDHAEITALKDGGFMVTWVAGGDADGNGSAIMAQRFDADGVRLGKAQVVNATTKGDQADPAIDTLKNGNVAITWESETGDDSGLSVKAQVLKIGAYGAKKAQDLFGTSADEVFDTGARKDRIDGGGGKDKILAGAGNDRLDGGADNDVLKGGGGKDVFVFGLGSGKDKILDFADDTDRVLFDKDLMPGRITNDKLADIVTEAKAALIFDFGDGDVLRVNGISDFSDFRDDWGAF</sequence>
<dbReference type="RefSeq" id="WP_284483222.1">
    <property type="nucleotide sequence ID" value="NZ_JASNJD010000029.1"/>
</dbReference>
<dbReference type="PROSITE" id="PS00330">
    <property type="entry name" value="HEMOLYSIN_CALCIUM"/>
    <property type="match status" value="1"/>
</dbReference>
<dbReference type="Proteomes" id="UP001243757">
    <property type="component" value="Unassembled WGS sequence"/>
</dbReference>
<comment type="caution">
    <text evidence="1">The sequence shown here is derived from an EMBL/GenBank/DDBJ whole genome shotgun (WGS) entry which is preliminary data.</text>
</comment>
<gene>
    <name evidence="1" type="ORF">QO033_23535</name>
</gene>
<protein>
    <recommendedName>
        <fullName evidence="3">Calcium-binding protein</fullName>
    </recommendedName>
</protein>
<dbReference type="EMBL" id="JASNJD010000029">
    <property type="protein sequence ID" value="MDK3020660.1"/>
    <property type="molecule type" value="Genomic_DNA"/>
</dbReference>
<dbReference type="Pfam" id="PF00353">
    <property type="entry name" value="HemolysinCabind"/>
    <property type="match status" value="1"/>
</dbReference>
<evidence type="ECO:0000313" key="1">
    <source>
        <dbReference type="EMBL" id="MDK3020660.1"/>
    </source>
</evidence>
<proteinExistence type="predicted"/>
<dbReference type="SUPFAM" id="SSF51120">
    <property type="entry name" value="beta-Roll"/>
    <property type="match status" value="1"/>
</dbReference>
<dbReference type="InterPro" id="IPR018511">
    <property type="entry name" value="Hemolysin-typ_Ca-bd_CS"/>
</dbReference>
<dbReference type="InterPro" id="IPR001343">
    <property type="entry name" value="Hemolysn_Ca-bd"/>
</dbReference>
<dbReference type="InterPro" id="IPR011049">
    <property type="entry name" value="Serralysin-like_metalloprot_C"/>
</dbReference>
<evidence type="ECO:0000313" key="2">
    <source>
        <dbReference type="Proteomes" id="UP001243757"/>
    </source>
</evidence>
<reference evidence="1 2" key="1">
    <citation type="submission" date="2023-05" db="EMBL/GenBank/DDBJ databases">
        <title>Pseudodonghicola sp. nov.</title>
        <authorList>
            <person name="Huang J."/>
        </authorList>
    </citation>
    <scope>NUCLEOTIDE SEQUENCE [LARGE SCALE GENOMIC DNA]</scope>
    <source>
        <strain evidence="1 2">IC7</strain>
    </source>
</reference>
<evidence type="ECO:0008006" key="3">
    <source>
        <dbReference type="Google" id="ProtNLM"/>
    </source>
</evidence>
<name>A0ABT7F846_9RHOB</name>
<dbReference type="Gene3D" id="2.150.10.10">
    <property type="entry name" value="Serralysin-like metalloprotease, C-terminal"/>
    <property type="match status" value="1"/>
</dbReference>